<name>A0ABY0V854_9ACTO</name>
<protein>
    <submittedName>
        <fullName evidence="2">Uncharacterized protein</fullName>
    </submittedName>
</protein>
<keyword evidence="3" id="KW-1185">Reference proteome</keyword>
<evidence type="ECO:0000313" key="3">
    <source>
        <dbReference type="Proteomes" id="UP000198976"/>
    </source>
</evidence>
<dbReference type="Proteomes" id="UP000198976">
    <property type="component" value="Chromosome I"/>
</dbReference>
<gene>
    <name evidence="2" type="ORF">SAMN04489714_1256</name>
</gene>
<dbReference type="EMBL" id="LT629792">
    <property type="protein sequence ID" value="SDT96222.1"/>
    <property type="molecule type" value="Genomic_DNA"/>
</dbReference>
<reference evidence="2 3" key="1">
    <citation type="submission" date="2016-10" db="EMBL/GenBank/DDBJ databases">
        <authorList>
            <person name="Varghese N."/>
            <person name="Submissions S."/>
        </authorList>
    </citation>
    <scope>NUCLEOTIDE SEQUENCE [LARGE SCALE GENOMIC DNA]</scope>
    <source>
        <strain evidence="2 3">DSM 9169</strain>
    </source>
</reference>
<accession>A0ABY0V854</accession>
<evidence type="ECO:0000256" key="1">
    <source>
        <dbReference type="SAM" id="MobiDB-lite"/>
    </source>
</evidence>
<feature type="region of interest" description="Disordered" evidence="1">
    <location>
        <begin position="1"/>
        <end position="20"/>
    </location>
</feature>
<organism evidence="2 3">
    <name type="scientific">Schaalia radingae</name>
    <dbReference type="NCBI Taxonomy" id="131110"/>
    <lineage>
        <taxon>Bacteria</taxon>
        <taxon>Bacillati</taxon>
        <taxon>Actinomycetota</taxon>
        <taxon>Actinomycetes</taxon>
        <taxon>Actinomycetales</taxon>
        <taxon>Actinomycetaceae</taxon>
        <taxon>Schaalia</taxon>
    </lineage>
</organism>
<proteinExistence type="predicted"/>
<evidence type="ECO:0000313" key="2">
    <source>
        <dbReference type="EMBL" id="SDT96222.1"/>
    </source>
</evidence>
<feature type="compositionally biased region" description="Basic and acidic residues" evidence="1">
    <location>
        <begin position="10"/>
        <end position="20"/>
    </location>
</feature>
<sequence length="61" mass="6687">MSENDPVTPRPHDPHDREDAVTIPNGEVELDGLNEASAQIQVRTLAGFDAQLRAALEHVSR</sequence>
<dbReference type="RefSeq" id="WP_058236824.1">
    <property type="nucleotide sequence ID" value="NZ_LT629792.1"/>
</dbReference>